<dbReference type="EMBL" id="JRVJ01000012">
    <property type="protein sequence ID" value="KGM18459.1"/>
    <property type="molecule type" value="Genomic_DNA"/>
</dbReference>
<evidence type="ECO:0000256" key="3">
    <source>
        <dbReference type="ARBA" id="ARBA00023295"/>
    </source>
</evidence>
<comment type="similarity">
    <text evidence="1">Belongs to the glycosyl hydrolase 25 family.</text>
</comment>
<dbReference type="InterPro" id="IPR017853">
    <property type="entry name" value="GH"/>
</dbReference>
<keyword evidence="3" id="KW-0326">Glycosidase</keyword>
<dbReference type="GO" id="GO:0009253">
    <property type="term" value="P:peptidoglycan catabolic process"/>
    <property type="evidence" value="ECO:0007669"/>
    <property type="project" value="InterPro"/>
</dbReference>
<evidence type="ECO:0000313" key="5">
    <source>
        <dbReference type="EMBL" id="KGM18459.1"/>
    </source>
</evidence>
<dbReference type="RefSeq" id="WP_035114957.1">
    <property type="nucleotide sequence ID" value="NZ_CP047046.1"/>
</dbReference>
<dbReference type="CDD" id="cd00599">
    <property type="entry name" value="GH25_muramidase"/>
    <property type="match status" value="1"/>
</dbReference>
<name>A0A0A2DKN5_9CORY</name>
<dbReference type="PANTHER" id="PTHR34135">
    <property type="entry name" value="LYSOZYME"/>
    <property type="match status" value="1"/>
</dbReference>
<feature type="region of interest" description="Disordered" evidence="4">
    <location>
        <begin position="437"/>
        <end position="478"/>
    </location>
</feature>
<dbReference type="Pfam" id="PF01183">
    <property type="entry name" value="Glyco_hydro_25"/>
    <property type="match status" value="1"/>
</dbReference>
<dbReference type="Proteomes" id="UP000030145">
    <property type="component" value="Unassembled WGS sequence"/>
</dbReference>
<proteinExistence type="inferred from homology"/>
<evidence type="ECO:0000256" key="1">
    <source>
        <dbReference type="ARBA" id="ARBA00010646"/>
    </source>
</evidence>
<comment type="caution">
    <text evidence="5">The sequence shown here is derived from an EMBL/GenBank/DDBJ whole genome shotgun (WGS) entry which is preliminary data.</text>
</comment>
<dbReference type="SMART" id="SM00641">
    <property type="entry name" value="Glyco_25"/>
    <property type="match status" value="1"/>
</dbReference>
<dbReference type="PROSITE" id="PS51904">
    <property type="entry name" value="GLYCOSYL_HYDROL_F25_2"/>
    <property type="match status" value="1"/>
</dbReference>
<sequence length="478" mass="49672">MLLLPWRRNARTTAPARITAAALVGSAATVAALFATNVIPVPTWALPGIDVASHQHPGGAAIDWNAVAASGQKFAFVKATEGVGYTNPYFVSDSIKAQEAGIVPGSYHYAKPGTGSPRAEARFYASALTTGPQPSLPPVLDLEETGGLDPVSLQNWVREWIDEIKILTGRDPIIYTYYAFWMQQMGNTTEFSEYPLWLAYYNTQLPNQIPGGWDEVTFWQYSGSGSAAGVQTQVDLNEYYGSDAQLQQLAQKMSADSKAGKDAAALKPIRDIVKDEAGVVNKVEHLTGVDVPLTTDFVMLLLGVIGGRVSPETLLTQGAQQLQGTAMGSSEGAPQPDQVSGSVKAGQEGLKAVTALAKAFQEFNKSGGQVPIDALLPLLQGAAGSAGAGGAGAGGQINVSQLLKLLQQFGGTQNWNAKLQSGQVSADPNAMKELADEAAKAVPTPAGKKAAQQLPQLVQGGAKGAGAGNGAGAGATAK</sequence>
<feature type="region of interest" description="Disordered" evidence="4">
    <location>
        <begin position="322"/>
        <end position="342"/>
    </location>
</feature>
<gene>
    <name evidence="5" type="ORF">MA47_07785</name>
</gene>
<dbReference type="GO" id="GO:0003796">
    <property type="term" value="F:lysozyme activity"/>
    <property type="evidence" value="ECO:0007669"/>
    <property type="project" value="InterPro"/>
</dbReference>
<evidence type="ECO:0000256" key="4">
    <source>
        <dbReference type="SAM" id="MobiDB-lite"/>
    </source>
</evidence>
<dbReference type="PANTHER" id="PTHR34135:SF2">
    <property type="entry name" value="LYSOZYME"/>
    <property type="match status" value="1"/>
</dbReference>
<accession>A0A0A2DKN5</accession>
<dbReference type="SUPFAM" id="SSF51445">
    <property type="entry name" value="(Trans)glycosidases"/>
    <property type="match status" value="1"/>
</dbReference>
<dbReference type="GeneID" id="300551896"/>
<dbReference type="InterPro" id="IPR002053">
    <property type="entry name" value="Glyco_hydro_25"/>
</dbReference>
<keyword evidence="6" id="KW-1185">Reference proteome</keyword>
<keyword evidence="2" id="KW-0378">Hydrolase</keyword>
<evidence type="ECO:0000313" key="6">
    <source>
        <dbReference type="Proteomes" id="UP000030145"/>
    </source>
</evidence>
<dbReference type="GO" id="GO:0016052">
    <property type="term" value="P:carbohydrate catabolic process"/>
    <property type="evidence" value="ECO:0007669"/>
    <property type="project" value="TreeGrafter"/>
</dbReference>
<reference evidence="5 6" key="1">
    <citation type="submission" date="2014-10" db="EMBL/GenBank/DDBJ databases">
        <title>Whole Genome sequence of Corynebacterium auriscanis strain CIP 106629.</title>
        <authorList>
            <person name="Hassan S.S."/>
            <person name="Jamal S.B."/>
            <person name="Tiwari S."/>
            <person name="Oliveira L.D.C."/>
            <person name="Souza F."/>
            <person name="Mariano D.C."/>
            <person name="Almeida S."/>
            <person name="Dorella F."/>
            <person name="Pereira F."/>
            <person name="Carvalho A."/>
            <person name="Leal C.A."/>
            <person name="Soares S.D.C."/>
            <person name="Figueiredo H.C."/>
            <person name="Silva A."/>
            <person name="Azevedo V.A."/>
        </authorList>
    </citation>
    <scope>NUCLEOTIDE SEQUENCE [LARGE SCALE GENOMIC DNA]</scope>
    <source>
        <strain evidence="5 6">CIP 106629</strain>
    </source>
</reference>
<dbReference type="AlphaFoldDB" id="A0A0A2DKN5"/>
<dbReference type="InterPro" id="IPR018077">
    <property type="entry name" value="Glyco_hydro_fam25_subgr"/>
</dbReference>
<dbReference type="GO" id="GO:0016998">
    <property type="term" value="P:cell wall macromolecule catabolic process"/>
    <property type="evidence" value="ECO:0007669"/>
    <property type="project" value="InterPro"/>
</dbReference>
<organism evidence="5 6">
    <name type="scientific">Corynebacterium auriscanis</name>
    <dbReference type="NCBI Taxonomy" id="99807"/>
    <lineage>
        <taxon>Bacteria</taxon>
        <taxon>Bacillati</taxon>
        <taxon>Actinomycetota</taxon>
        <taxon>Actinomycetes</taxon>
        <taxon>Mycobacteriales</taxon>
        <taxon>Corynebacteriaceae</taxon>
        <taxon>Corynebacterium</taxon>
    </lineage>
</organism>
<evidence type="ECO:0000256" key="2">
    <source>
        <dbReference type="ARBA" id="ARBA00022801"/>
    </source>
</evidence>
<protein>
    <submittedName>
        <fullName evidence="5">Lysozyme</fullName>
    </submittedName>
</protein>
<dbReference type="Gene3D" id="3.20.20.80">
    <property type="entry name" value="Glycosidases"/>
    <property type="match status" value="1"/>
</dbReference>
<feature type="compositionally biased region" description="Gly residues" evidence="4">
    <location>
        <begin position="461"/>
        <end position="478"/>
    </location>
</feature>